<name>A0ABX6IIR0_9ACTN</name>
<evidence type="ECO:0000313" key="2">
    <source>
        <dbReference type="EMBL" id="QHN35775.1"/>
    </source>
</evidence>
<evidence type="ECO:0000313" key="3">
    <source>
        <dbReference type="Proteomes" id="UP001059836"/>
    </source>
</evidence>
<evidence type="ECO:0000256" key="1">
    <source>
        <dbReference type="SAM" id="MobiDB-lite"/>
    </source>
</evidence>
<reference evidence="2" key="1">
    <citation type="journal article" date="2021" name="Nat. Microbiol.">
        <title>Cocultivation of an ultrasmall environmental parasitic bacterium with lytic ability against bacteria associated with wastewater foams.</title>
        <authorList>
            <person name="Batinovic S."/>
            <person name="Rose J.J.A."/>
            <person name="Ratcliffe J."/>
            <person name="Seviour R.J."/>
            <person name="Petrovski S."/>
        </authorList>
    </citation>
    <scope>NUCLEOTIDE SEQUENCE</scope>
    <source>
        <strain evidence="2">CON9</strain>
    </source>
</reference>
<protein>
    <submittedName>
        <fullName evidence="2">Uncharacterized protein</fullName>
    </submittedName>
</protein>
<dbReference type="RefSeq" id="WP_213243927.1">
    <property type="nucleotide sequence ID" value="NZ_CP045806.1"/>
</dbReference>
<keyword evidence="3" id="KW-1185">Reference proteome</keyword>
<sequence length="175" mass="19213">MTDRTHIPPFPAGTIEAVSRAIGDLYTGTEVNQLLIDTGLPLPIADGTKWRRIDASRRIKQNRQGDGRPLVALVKEAMKPDRTLAHRAEAATARDSLKQVLSLSGLKVLNDGRVSRTTRTTTDSEAAQHPPSRLNPSAHEPRVEWALSEHDALDVLGTVSLVHRRLDTVTVHRAT</sequence>
<dbReference type="Proteomes" id="UP001059836">
    <property type="component" value="Chromosome"/>
</dbReference>
<accession>A0ABX6IIR0</accession>
<gene>
    <name evidence="2" type="ORF">GII31_13750</name>
</gene>
<proteinExistence type="predicted"/>
<feature type="region of interest" description="Disordered" evidence="1">
    <location>
        <begin position="112"/>
        <end position="142"/>
    </location>
</feature>
<organism evidence="2 3">
    <name type="scientific">Gordonia pseudamarae</name>
    <dbReference type="NCBI Taxonomy" id="2831662"/>
    <lineage>
        <taxon>Bacteria</taxon>
        <taxon>Bacillati</taxon>
        <taxon>Actinomycetota</taxon>
        <taxon>Actinomycetes</taxon>
        <taxon>Mycobacteriales</taxon>
        <taxon>Gordoniaceae</taxon>
        <taxon>Gordonia</taxon>
    </lineage>
</organism>
<dbReference type="EMBL" id="CP045809">
    <property type="protein sequence ID" value="QHN35775.1"/>
    <property type="molecule type" value="Genomic_DNA"/>
</dbReference>